<evidence type="ECO:0000313" key="2">
    <source>
        <dbReference type="Proteomes" id="UP001472866"/>
    </source>
</evidence>
<keyword evidence="2" id="KW-1185">Reference proteome</keyword>
<evidence type="ECO:0000313" key="1">
    <source>
        <dbReference type="EMBL" id="WZN65530.1"/>
    </source>
</evidence>
<accession>A0AAX4PGR6</accession>
<proteinExistence type="predicted"/>
<organism evidence="1 2">
    <name type="scientific">Chloropicon roscoffensis</name>
    <dbReference type="NCBI Taxonomy" id="1461544"/>
    <lineage>
        <taxon>Eukaryota</taxon>
        <taxon>Viridiplantae</taxon>
        <taxon>Chlorophyta</taxon>
        <taxon>Chloropicophyceae</taxon>
        <taxon>Chloropicales</taxon>
        <taxon>Chloropicaceae</taxon>
        <taxon>Chloropicon</taxon>
    </lineage>
</organism>
<dbReference type="Proteomes" id="UP001472866">
    <property type="component" value="Chromosome 12"/>
</dbReference>
<gene>
    <name evidence="1" type="ORF">HKI87_12g70890</name>
</gene>
<dbReference type="AlphaFoldDB" id="A0AAX4PGR6"/>
<dbReference type="EMBL" id="CP151512">
    <property type="protein sequence ID" value="WZN65530.1"/>
    <property type="molecule type" value="Genomic_DNA"/>
</dbReference>
<protein>
    <submittedName>
        <fullName evidence="1">Uncharacterized protein</fullName>
    </submittedName>
</protein>
<sequence length="226" mass="25529">MASHKPPRELRSEQDLYDLADRSKSTVLLIGSGASFQYADASRALQDTLKVLREEDLYSDDQQVPAEQLQKTLFFFGGDTAKDDAPDLGWLVRAVKRELGAKATVVSFQSWPETQEEFVDYVFRYEREFDEGGRELWGGTDELGGPVAATRHYLSERMQATLDCLVCVGGGTISRSELSFALRGGALRRHRYVRAEVRKKRPGCSEYGPAHDWYLENWLGAPLEKE</sequence>
<name>A0AAX4PGR6_9CHLO</name>
<reference evidence="1 2" key="1">
    <citation type="submission" date="2024-03" db="EMBL/GenBank/DDBJ databases">
        <title>Complete genome sequence of the green alga Chloropicon roscoffensis RCC1871.</title>
        <authorList>
            <person name="Lemieux C."/>
            <person name="Pombert J.-F."/>
            <person name="Otis C."/>
            <person name="Turmel M."/>
        </authorList>
    </citation>
    <scope>NUCLEOTIDE SEQUENCE [LARGE SCALE GENOMIC DNA]</scope>
    <source>
        <strain evidence="1 2">RCC1871</strain>
    </source>
</reference>